<reference evidence="1" key="1">
    <citation type="submission" date="2022-06" db="EMBL/GenBank/DDBJ databases">
        <title>Diverse halophilic archaea isolated from saline environments.</title>
        <authorList>
            <person name="Cui H.-L."/>
        </authorList>
    </citation>
    <scope>NUCLEOTIDE SEQUENCE</scope>
    <source>
        <strain evidence="1">WLHS1</strain>
    </source>
</reference>
<sequence length="321" mass="36760">MNTDTGRLISEIEARRKAEETLAFEIGNLPRLGEVNVTESEYIYPLEIRLPRVIFDQERDKPVDVKFMKAEPIGEIAVDAASGEVSRSHLHEIESEIRRQKKKVEDTVQKALVRSSAKKFSQLPFPEHRYTPILDVLSHLIIEGPITAQELAEMSSVDEQKYRDYVDILADVDLVRWENDQVEADNILIEILAQPHSPPEHLNAAMAHFFKKGAEHIGTIREILGPHLLLSGHYYYSALGQSEMPRMGEHEFDDVMKWNYSGNNRKQKRFKLPRYLIQLEDVGLLESKDGTGPRSWTGKDDVQRNLLRQDDLLAPITEVIA</sequence>
<accession>A0A9E7N7S5</accession>
<proteinExistence type="predicted"/>
<dbReference type="Proteomes" id="UP001056855">
    <property type="component" value="Chromosome"/>
</dbReference>
<dbReference type="AlphaFoldDB" id="A0A9E7N7S5"/>
<evidence type="ECO:0000313" key="1">
    <source>
        <dbReference type="EMBL" id="UTF53267.1"/>
    </source>
</evidence>
<gene>
    <name evidence="1" type="ORF">NGM29_16060</name>
</gene>
<dbReference type="EMBL" id="CP100355">
    <property type="protein sequence ID" value="UTF53267.1"/>
    <property type="molecule type" value="Genomic_DNA"/>
</dbReference>
<name>A0A9E7N7S5_9EURY</name>
<evidence type="ECO:0000313" key="2">
    <source>
        <dbReference type="Proteomes" id="UP001056855"/>
    </source>
</evidence>
<dbReference type="KEGG" id="sawl:NGM29_16060"/>
<dbReference type="GeneID" id="73291592"/>
<protein>
    <submittedName>
        <fullName evidence="1">Uncharacterized protein</fullName>
    </submittedName>
</protein>
<organism evidence="1 2">
    <name type="scientific">Natronosalvus rutilus</name>
    <dbReference type="NCBI Taxonomy" id="2953753"/>
    <lineage>
        <taxon>Archaea</taxon>
        <taxon>Methanobacteriati</taxon>
        <taxon>Methanobacteriota</taxon>
        <taxon>Stenosarchaea group</taxon>
        <taxon>Halobacteria</taxon>
        <taxon>Halobacteriales</taxon>
        <taxon>Natrialbaceae</taxon>
        <taxon>Natronosalvus</taxon>
    </lineage>
</organism>
<dbReference type="RefSeq" id="WP_254157576.1">
    <property type="nucleotide sequence ID" value="NZ_CP100355.1"/>
</dbReference>
<keyword evidence="2" id="KW-1185">Reference proteome</keyword>